<dbReference type="EMBL" id="JADKRP010000001">
    <property type="protein sequence ID" value="MBF4631236.1"/>
    <property type="molecule type" value="Genomic_DNA"/>
</dbReference>
<proteinExistence type="predicted"/>
<name>A0A8I0S973_9MICO</name>
<organism evidence="1 2">
    <name type="scientific">Clavibacter phaseoli</name>
    <dbReference type="NCBI Taxonomy" id="1734031"/>
    <lineage>
        <taxon>Bacteria</taxon>
        <taxon>Bacillati</taxon>
        <taxon>Actinomycetota</taxon>
        <taxon>Actinomycetes</taxon>
        <taxon>Micrococcales</taxon>
        <taxon>Microbacteriaceae</taxon>
        <taxon>Clavibacter</taxon>
    </lineage>
</organism>
<evidence type="ECO:0008006" key="3">
    <source>
        <dbReference type="Google" id="ProtNLM"/>
    </source>
</evidence>
<keyword evidence="2" id="KW-1185">Reference proteome</keyword>
<dbReference type="Proteomes" id="UP000634579">
    <property type="component" value="Unassembled WGS sequence"/>
</dbReference>
<dbReference type="RefSeq" id="WP_194675089.1">
    <property type="nucleotide sequence ID" value="NZ_JADKRP010000001.1"/>
</dbReference>
<reference evidence="1 2" key="1">
    <citation type="submission" date="2020-10" db="EMBL/GenBank/DDBJ databases">
        <title>Draft genome sequences of plant-associated actinobacteria.</title>
        <authorList>
            <person name="Tarlachkov S.V."/>
            <person name="Starodumova I.P."/>
            <person name="Dorofeeva L.V."/>
            <person name="Prisyazhnaya N.V."/>
            <person name="Roubtsova T.V."/>
            <person name="Chizhov V.N."/>
            <person name="Nadler S.A."/>
            <person name="Subbotin S.A."/>
            <person name="Evtushenko L.I."/>
        </authorList>
    </citation>
    <scope>NUCLEOTIDE SEQUENCE [LARGE SCALE GENOMIC DNA]</scope>
    <source>
        <strain evidence="1 2">VKM Ac-2886</strain>
    </source>
</reference>
<sequence length="166" mass="18817">MLASAELESFVENRCESIAQTGIDRLEHNQATSSGRALMIWHTTRRTNSELMIHENDAHLSRHLSRDALTAYRQMVKSSHGMDAKDFLKLAYPIGLRETSVPISLTASLQTLSDRRNPASHNHVNRAKSMREPKLERELIDQILLDLQTVDEALEKAVLEYPLVTT</sequence>
<accession>A0A8I0S973</accession>
<evidence type="ECO:0000313" key="2">
    <source>
        <dbReference type="Proteomes" id="UP000634579"/>
    </source>
</evidence>
<gene>
    <name evidence="1" type="ORF">ITJ42_08410</name>
</gene>
<protein>
    <recommendedName>
        <fullName evidence="3">RiboL-PSP-HEPN domain-containing protein</fullName>
    </recommendedName>
</protein>
<comment type="caution">
    <text evidence="1">The sequence shown here is derived from an EMBL/GenBank/DDBJ whole genome shotgun (WGS) entry which is preliminary data.</text>
</comment>
<dbReference type="AlphaFoldDB" id="A0A8I0S973"/>
<evidence type="ECO:0000313" key="1">
    <source>
        <dbReference type="EMBL" id="MBF4631236.1"/>
    </source>
</evidence>